<dbReference type="InterPro" id="IPR036890">
    <property type="entry name" value="HATPase_C_sf"/>
</dbReference>
<keyword evidence="1" id="KW-0418">Kinase</keyword>
<dbReference type="SUPFAM" id="SSF55874">
    <property type="entry name" value="ATPase domain of HSP90 chaperone/DNA topoisomerase II/histidine kinase"/>
    <property type="match status" value="1"/>
</dbReference>
<dbReference type="AlphaFoldDB" id="A0A511CVR5"/>
<dbReference type="PANTHER" id="PTHR35526">
    <property type="entry name" value="ANTI-SIGMA-F FACTOR RSBW-RELATED"/>
    <property type="match status" value="1"/>
</dbReference>
<dbReference type="Gene3D" id="3.30.565.10">
    <property type="entry name" value="Histidine kinase-like ATPase, C-terminal domain"/>
    <property type="match status" value="1"/>
</dbReference>
<dbReference type="CDD" id="cd16936">
    <property type="entry name" value="HATPase_RsbW-like"/>
    <property type="match status" value="1"/>
</dbReference>
<dbReference type="InterPro" id="IPR003594">
    <property type="entry name" value="HATPase_dom"/>
</dbReference>
<evidence type="ECO:0000259" key="2">
    <source>
        <dbReference type="Pfam" id="PF13581"/>
    </source>
</evidence>
<comment type="caution">
    <text evidence="3">The sequence shown here is derived from an EMBL/GenBank/DDBJ whole genome shotgun (WGS) entry which is preliminary data.</text>
</comment>
<dbReference type="STRING" id="1123024.GCA_000423625_00649"/>
<dbReference type="Pfam" id="PF13581">
    <property type="entry name" value="HATPase_c_2"/>
    <property type="match status" value="1"/>
</dbReference>
<feature type="domain" description="Histidine kinase/HSP90-like ATPase" evidence="2">
    <location>
        <begin position="45"/>
        <end position="163"/>
    </location>
</feature>
<proteinExistence type="predicted"/>
<evidence type="ECO:0000313" key="4">
    <source>
        <dbReference type="Proteomes" id="UP000321328"/>
    </source>
</evidence>
<dbReference type="PANTHER" id="PTHR35526:SF3">
    <property type="entry name" value="ANTI-SIGMA-F FACTOR RSBW"/>
    <property type="match status" value="1"/>
</dbReference>
<reference evidence="3 4" key="1">
    <citation type="submission" date="2019-07" db="EMBL/GenBank/DDBJ databases">
        <title>Whole genome shotgun sequence of Pseudonocardia asaccharolytica NBRC 16224.</title>
        <authorList>
            <person name="Hosoyama A."/>
            <person name="Uohara A."/>
            <person name="Ohji S."/>
            <person name="Ichikawa N."/>
        </authorList>
    </citation>
    <scope>NUCLEOTIDE SEQUENCE [LARGE SCALE GENOMIC DNA]</scope>
    <source>
        <strain evidence="3 4">NBRC 16224</strain>
    </source>
</reference>
<gene>
    <name evidence="3" type="ORF">PA7_03940</name>
</gene>
<accession>A0A511CVR5</accession>
<dbReference type="InterPro" id="IPR050267">
    <property type="entry name" value="Anti-sigma-factor_SerPK"/>
</dbReference>
<dbReference type="GO" id="GO:0004674">
    <property type="term" value="F:protein serine/threonine kinase activity"/>
    <property type="evidence" value="ECO:0007669"/>
    <property type="project" value="UniProtKB-KW"/>
</dbReference>
<keyword evidence="4" id="KW-1185">Reference proteome</keyword>
<name>A0A511CVR5_9PSEU</name>
<dbReference type="Proteomes" id="UP000321328">
    <property type="component" value="Unassembled WGS sequence"/>
</dbReference>
<keyword evidence="1" id="KW-0808">Transferase</keyword>
<keyword evidence="1" id="KW-0723">Serine/threonine-protein kinase</keyword>
<evidence type="ECO:0000256" key="1">
    <source>
        <dbReference type="ARBA" id="ARBA00022527"/>
    </source>
</evidence>
<organism evidence="3 4">
    <name type="scientific">Pseudonocardia asaccharolytica DSM 44247 = NBRC 16224</name>
    <dbReference type="NCBI Taxonomy" id="1123024"/>
    <lineage>
        <taxon>Bacteria</taxon>
        <taxon>Bacillati</taxon>
        <taxon>Actinomycetota</taxon>
        <taxon>Actinomycetes</taxon>
        <taxon>Pseudonocardiales</taxon>
        <taxon>Pseudonocardiaceae</taxon>
        <taxon>Pseudonocardia</taxon>
    </lineage>
</organism>
<evidence type="ECO:0000313" key="3">
    <source>
        <dbReference type="EMBL" id="GEL16557.1"/>
    </source>
</evidence>
<dbReference type="EMBL" id="BJVI01000002">
    <property type="protein sequence ID" value="GEL16557.1"/>
    <property type="molecule type" value="Genomic_DNA"/>
</dbReference>
<sequence>MARPSGRAGGKTRRVPEAAVDRLGRSADGYDRGMCPGRTECAQAVSARPEAPRAVRAHLRGWLTEMRWPGRAIDDIALAVSEAVTNVVEHAYRSVTVGGIVEVDCEAIGADRRQLRIWVRDRGRWRPRRLDPGFRGWGLEVIAALMLELRIQPREGGGTEVMMLTRPIPPI</sequence>
<protein>
    <recommendedName>
        <fullName evidence="2">Histidine kinase/HSP90-like ATPase domain-containing protein</fullName>
    </recommendedName>
</protein>